<keyword evidence="6" id="KW-0813">Transport</keyword>
<evidence type="ECO:0000259" key="7">
    <source>
        <dbReference type="PROSITE" id="PS50928"/>
    </source>
</evidence>
<evidence type="ECO:0000256" key="4">
    <source>
        <dbReference type="ARBA" id="ARBA00022989"/>
    </source>
</evidence>
<dbReference type="PANTHER" id="PTHR30614:SF0">
    <property type="entry name" value="L-CYSTINE TRANSPORT SYSTEM PERMEASE PROTEIN TCYL"/>
    <property type="match status" value="1"/>
</dbReference>
<dbReference type="OrthoDB" id="92598at2"/>
<evidence type="ECO:0000313" key="10">
    <source>
        <dbReference type="Proteomes" id="UP000199343"/>
    </source>
</evidence>
<reference evidence="8 10" key="1">
    <citation type="submission" date="2016-06" db="EMBL/GenBank/DDBJ databases">
        <authorList>
            <person name="Kjaerup R.B."/>
            <person name="Dalgaard T.S."/>
            <person name="Juul-Madsen H.R."/>
        </authorList>
    </citation>
    <scope>NUCLEOTIDE SEQUENCE [LARGE SCALE GENOMIC DNA]</scope>
    <source>
        <strain evidence="8 10">DSM 43363</strain>
    </source>
</reference>
<dbReference type="GO" id="GO:0055085">
    <property type="term" value="P:transmembrane transport"/>
    <property type="evidence" value="ECO:0007669"/>
    <property type="project" value="InterPro"/>
</dbReference>
<dbReference type="GO" id="GO:0005886">
    <property type="term" value="C:plasma membrane"/>
    <property type="evidence" value="ECO:0007669"/>
    <property type="project" value="UniProtKB-SubCell"/>
</dbReference>
<dbReference type="GO" id="GO:0006865">
    <property type="term" value="P:amino acid transport"/>
    <property type="evidence" value="ECO:0007669"/>
    <property type="project" value="UniProtKB-KW"/>
</dbReference>
<evidence type="ECO:0000313" key="11">
    <source>
        <dbReference type="Proteomes" id="UP001334804"/>
    </source>
</evidence>
<keyword evidence="5 6" id="KW-0472">Membrane</keyword>
<feature type="transmembrane region" description="Helical" evidence="6">
    <location>
        <begin position="27"/>
        <end position="50"/>
    </location>
</feature>
<dbReference type="InterPro" id="IPR000515">
    <property type="entry name" value="MetI-like"/>
</dbReference>
<feature type="transmembrane region" description="Helical" evidence="6">
    <location>
        <begin position="266"/>
        <end position="291"/>
    </location>
</feature>
<protein>
    <submittedName>
        <fullName evidence="8">Amino acid ABC transporter membrane protein, PAAT family</fullName>
    </submittedName>
    <submittedName>
        <fullName evidence="9">Amino acid ABC transporter permease</fullName>
    </submittedName>
</protein>
<dbReference type="CDD" id="cd06261">
    <property type="entry name" value="TM_PBP2"/>
    <property type="match status" value="1"/>
</dbReference>
<reference evidence="9 11" key="2">
    <citation type="submission" date="2022-10" db="EMBL/GenBank/DDBJ databases">
        <title>The complete genomes of actinobacterial strains from the NBC collection.</title>
        <authorList>
            <person name="Joergensen T.S."/>
            <person name="Alvarez Arevalo M."/>
            <person name="Sterndorff E.B."/>
            <person name="Faurdal D."/>
            <person name="Vuksanovic O."/>
            <person name="Mourched A.-S."/>
            <person name="Charusanti P."/>
            <person name="Shaw S."/>
            <person name="Blin K."/>
            <person name="Weber T."/>
        </authorList>
    </citation>
    <scope>NUCLEOTIDE SEQUENCE [LARGE SCALE GENOMIC DNA]</scope>
    <source>
        <strain evidence="9 11">NBC 01809</strain>
    </source>
</reference>
<accession>A0A1C6VR99</accession>
<dbReference type="SUPFAM" id="SSF161098">
    <property type="entry name" value="MetI-like"/>
    <property type="match status" value="1"/>
</dbReference>
<dbReference type="InterPro" id="IPR035906">
    <property type="entry name" value="MetI-like_sf"/>
</dbReference>
<evidence type="ECO:0000256" key="5">
    <source>
        <dbReference type="ARBA" id="ARBA00023136"/>
    </source>
</evidence>
<dbReference type="Pfam" id="PF00528">
    <property type="entry name" value="BPD_transp_1"/>
    <property type="match status" value="1"/>
</dbReference>
<dbReference type="Proteomes" id="UP001334804">
    <property type="component" value="Chromosome"/>
</dbReference>
<evidence type="ECO:0000313" key="9">
    <source>
        <dbReference type="EMBL" id="WSA30906.1"/>
    </source>
</evidence>
<dbReference type="InterPro" id="IPR043429">
    <property type="entry name" value="ArtM/GltK/GlnP/TcyL/YhdX-like"/>
</dbReference>
<evidence type="ECO:0000256" key="6">
    <source>
        <dbReference type="RuleBase" id="RU363032"/>
    </source>
</evidence>
<dbReference type="PANTHER" id="PTHR30614">
    <property type="entry name" value="MEMBRANE COMPONENT OF AMINO ACID ABC TRANSPORTER"/>
    <property type="match status" value="1"/>
</dbReference>
<proteinExistence type="inferred from homology"/>
<dbReference type="EMBL" id="CP109071">
    <property type="protein sequence ID" value="WSA30906.1"/>
    <property type="molecule type" value="Genomic_DNA"/>
</dbReference>
<comment type="similarity">
    <text evidence="6">Belongs to the binding-protein-dependent transport system permease family.</text>
</comment>
<organism evidence="8 10">
    <name type="scientific">Micromonospora peucetia</name>
    <dbReference type="NCBI Taxonomy" id="47871"/>
    <lineage>
        <taxon>Bacteria</taxon>
        <taxon>Bacillati</taxon>
        <taxon>Actinomycetota</taxon>
        <taxon>Actinomycetes</taxon>
        <taxon>Micromonosporales</taxon>
        <taxon>Micromonosporaceae</taxon>
        <taxon>Micromonospora</taxon>
    </lineage>
</organism>
<feature type="transmembrane region" description="Helical" evidence="6">
    <location>
        <begin position="70"/>
        <end position="92"/>
    </location>
</feature>
<gene>
    <name evidence="8" type="ORF">GA0070608_3832</name>
    <name evidence="9" type="ORF">OIE14_22455</name>
</gene>
<dbReference type="STRING" id="47871.GA0070608_3832"/>
<evidence type="ECO:0000256" key="1">
    <source>
        <dbReference type="ARBA" id="ARBA00004141"/>
    </source>
</evidence>
<dbReference type="Proteomes" id="UP000199343">
    <property type="component" value="Unassembled WGS sequence"/>
</dbReference>
<evidence type="ECO:0000256" key="3">
    <source>
        <dbReference type="ARBA" id="ARBA00022970"/>
    </source>
</evidence>
<evidence type="ECO:0000256" key="2">
    <source>
        <dbReference type="ARBA" id="ARBA00022692"/>
    </source>
</evidence>
<comment type="subcellular location">
    <subcellularLocation>
        <location evidence="6">Cell membrane</location>
        <topology evidence="6">Multi-pass membrane protein</topology>
    </subcellularLocation>
    <subcellularLocation>
        <location evidence="1">Membrane</location>
        <topology evidence="1">Multi-pass membrane protein</topology>
    </subcellularLocation>
</comment>
<keyword evidence="3" id="KW-0029">Amino-acid transport</keyword>
<keyword evidence="11" id="KW-1185">Reference proteome</keyword>
<sequence length="326" mass="35552">MSVESDTSERARPEPIQAVPVRHPGRWVAVAVIGVLVAMFVHLLVTNKAFNWSFMVDEMFRPPIMEGVRGSIALLLTAMLIGIGLGVVIAIMRLSENPVLRGVAWAYTWFFRAVPRLVLAILFGNLGILWARIEFGLPFDRQIGALFGVDDFEARLFGFSAVDILTGFVAGMLALGLSEAAYMAEIVRAGIQSVDEGQTEAAQALGLKRGQILRRIVLPQAMRVIVPPTGNETIAMLKDTSLVAFVPVSMELFFQLRAVGSRTFQVFPMLVAATIWYLLLTSVLLVGQYYLERHFSKGVGRSVRAKTKLRGIAAESGGTTGKVDGA</sequence>
<dbReference type="PROSITE" id="PS50928">
    <property type="entry name" value="ABC_TM1"/>
    <property type="match status" value="1"/>
</dbReference>
<feature type="domain" description="ABC transmembrane type-1" evidence="7">
    <location>
        <begin position="68"/>
        <end position="288"/>
    </location>
</feature>
<keyword evidence="4 6" id="KW-1133">Transmembrane helix</keyword>
<feature type="transmembrane region" description="Helical" evidence="6">
    <location>
        <begin position="242"/>
        <end position="260"/>
    </location>
</feature>
<dbReference type="EMBL" id="FMIC01000002">
    <property type="protein sequence ID" value="SCL68849.1"/>
    <property type="molecule type" value="Genomic_DNA"/>
</dbReference>
<dbReference type="Gene3D" id="1.10.3720.10">
    <property type="entry name" value="MetI-like"/>
    <property type="match status" value="1"/>
</dbReference>
<feature type="transmembrane region" description="Helical" evidence="6">
    <location>
        <begin position="113"/>
        <end position="133"/>
    </location>
</feature>
<keyword evidence="2 6" id="KW-0812">Transmembrane</keyword>
<feature type="transmembrane region" description="Helical" evidence="6">
    <location>
        <begin position="156"/>
        <end position="178"/>
    </location>
</feature>
<dbReference type="AlphaFoldDB" id="A0A1C6VR99"/>
<dbReference type="RefSeq" id="WP_091629901.1">
    <property type="nucleotide sequence ID" value="NZ_CP109071.1"/>
</dbReference>
<name>A0A1C6VR99_9ACTN</name>
<evidence type="ECO:0000313" key="8">
    <source>
        <dbReference type="EMBL" id="SCL68849.1"/>
    </source>
</evidence>